<dbReference type="PANTHER" id="PTHR34219">
    <property type="entry name" value="IRON-REGULATED INNER MEMBRANE PROTEIN-RELATED"/>
    <property type="match status" value="1"/>
</dbReference>
<comment type="caution">
    <text evidence="2">The sequence shown here is derived from an EMBL/GenBank/DDBJ whole genome shotgun (WGS) entry which is preliminary data.</text>
</comment>
<dbReference type="EMBL" id="MKQR01000004">
    <property type="protein sequence ID" value="OLR95163.1"/>
    <property type="molecule type" value="Genomic_DNA"/>
</dbReference>
<evidence type="ECO:0000313" key="3">
    <source>
        <dbReference type="Proteomes" id="UP000186040"/>
    </source>
</evidence>
<feature type="transmembrane region" description="Helical" evidence="1">
    <location>
        <begin position="20"/>
        <end position="43"/>
    </location>
</feature>
<keyword evidence="1" id="KW-0472">Membrane</keyword>
<dbReference type="AlphaFoldDB" id="A0A1Q9LT38"/>
<keyword evidence="3" id="KW-1185">Reference proteome</keyword>
<evidence type="ECO:0000313" key="2">
    <source>
        <dbReference type="EMBL" id="OLR95163.1"/>
    </source>
</evidence>
<accession>A0A1Q9LT38</accession>
<protein>
    <recommendedName>
        <fullName evidence="4">Peptidase</fullName>
    </recommendedName>
</protein>
<dbReference type="Proteomes" id="UP000186040">
    <property type="component" value="Unassembled WGS sequence"/>
</dbReference>
<organism evidence="2 3">
    <name type="scientific">Actinokineospora bangkokensis</name>
    <dbReference type="NCBI Taxonomy" id="1193682"/>
    <lineage>
        <taxon>Bacteria</taxon>
        <taxon>Bacillati</taxon>
        <taxon>Actinomycetota</taxon>
        <taxon>Actinomycetes</taxon>
        <taxon>Pseudonocardiales</taxon>
        <taxon>Pseudonocardiaceae</taxon>
        <taxon>Actinokineospora</taxon>
    </lineage>
</organism>
<feature type="transmembrane region" description="Helical" evidence="1">
    <location>
        <begin position="382"/>
        <end position="409"/>
    </location>
</feature>
<keyword evidence="1" id="KW-1133">Transmembrane helix</keyword>
<name>A0A1Q9LT38_9PSEU</name>
<reference evidence="2 3" key="1">
    <citation type="submission" date="2016-10" db="EMBL/GenBank/DDBJ databases">
        <title>The Draft Genome Sequence of Actinokineospora bangkokensis 44EHWT reveals the biosynthetic pathway of antifungal compounds Thailandins with unusual extender unit butylmalonyl-CoA.</title>
        <authorList>
            <person name="Greule A."/>
            <person name="Intra B."/>
            <person name="Flemming S."/>
            <person name="Rommel M.G."/>
            <person name="Panbangred W."/>
            <person name="Bechthold A."/>
        </authorList>
    </citation>
    <scope>NUCLEOTIDE SEQUENCE [LARGE SCALE GENOMIC DNA]</scope>
    <source>
        <strain evidence="2 3">44EHW</strain>
    </source>
</reference>
<dbReference type="OrthoDB" id="9791166at2"/>
<gene>
    <name evidence="2" type="ORF">BJP25_07640</name>
</gene>
<proteinExistence type="predicted"/>
<feature type="transmembrane region" description="Helical" evidence="1">
    <location>
        <begin position="155"/>
        <end position="177"/>
    </location>
</feature>
<keyword evidence="1" id="KW-0812">Transmembrane</keyword>
<sequence>MTRARSTRTAVLLLARRVHYLAGMAIAPFVFLLALTGLCYACAPQLGEALYATELFTEVPADGAALPVDRQVRAALAAHPQDALRQVTVFDDPERTTQVVLADRALPQGQGLAVHVNPYTGVLTGDYPTADGRAPVQTWLGAMHTNLHLGQAGRLYAEFAVSWLPAVMLFGVLLWALGPKKRRQRLRTKNPKIRIRAWHGLVGVVVVVGLVVINFSGLTRALTAGDRVQDALGTRPAPITHPAVQPDAAGPTTLDAIVAAARADGLTGDLTLTPPRTYDDPFTVAEVSPGLPVRKGVALVDQYRGTVIGKQTFADYPLLGQLRLLAVAAHHGSLFGVVNQLLLVCLACGLVAVLWMGYRMWRQRKPAPAPPRTLAKLPKKVLVPLVVVSGALGWLLPVFGVTLVAFLLWDAVGQALRKSQAAKPQPKRLRSGGGGGGVVVGVVGVSRGRHLPAGGGVAGRRRVAVGGAAGGASAERERASV</sequence>
<feature type="transmembrane region" description="Helical" evidence="1">
    <location>
        <begin position="198"/>
        <end position="218"/>
    </location>
</feature>
<evidence type="ECO:0008006" key="4">
    <source>
        <dbReference type="Google" id="ProtNLM"/>
    </source>
</evidence>
<dbReference type="PANTHER" id="PTHR34219:SF1">
    <property type="entry name" value="PEPSY DOMAIN-CONTAINING PROTEIN"/>
    <property type="match status" value="1"/>
</dbReference>
<dbReference type="Pfam" id="PF03929">
    <property type="entry name" value="PepSY_TM"/>
    <property type="match status" value="1"/>
</dbReference>
<dbReference type="STRING" id="1193682.BJP25_07640"/>
<evidence type="ECO:0000256" key="1">
    <source>
        <dbReference type="SAM" id="Phobius"/>
    </source>
</evidence>
<dbReference type="RefSeq" id="WP_075973067.1">
    <property type="nucleotide sequence ID" value="NZ_MKQR01000004.1"/>
</dbReference>
<dbReference type="InterPro" id="IPR005625">
    <property type="entry name" value="PepSY-ass_TM"/>
</dbReference>
<feature type="transmembrane region" description="Helical" evidence="1">
    <location>
        <begin position="341"/>
        <end position="361"/>
    </location>
</feature>